<evidence type="ECO:0000256" key="1">
    <source>
        <dbReference type="SAM" id="Phobius"/>
    </source>
</evidence>
<dbReference type="PANTHER" id="PTHR30282">
    <property type="entry name" value="P-AMINOBENZOYL GLUTAMATE TRANSPORTER"/>
    <property type="match status" value="1"/>
</dbReference>
<dbReference type="AlphaFoldDB" id="A0A1C4CDN5"/>
<accession>A0A1C4CDN5</accession>
<feature type="transmembrane region" description="Helical" evidence="1">
    <location>
        <begin position="486"/>
        <end position="508"/>
    </location>
</feature>
<evidence type="ECO:0000313" key="3">
    <source>
        <dbReference type="Proteomes" id="UP000199698"/>
    </source>
</evidence>
<feature type="transmembrane region" description="Helical" evidence="1">
    <location>
        <begin position="388"/>
        <end position="410"/>
    </location>
</feature>
<feature type="transmembrane region" description="Helical" evidence="1">
    <location>
        <begin position="214"/>
        <end position="232"/>
    </location>
</feature>
<dbReference type="GO" id="GO:1902604">
    <property type="term" value="P:p-aminobenzoyl-glutamate transmembrane transport"/>
    <property type="evidence" value="ECO:0007669"/>
    <property type="project" value="InterPro"/>
</dbReference>
<evidence type="ECO:0000313" key="2">
    <source>
        <dbReference type="EMBL" id="SCC17247.1"/>
    </source>
</evidence>
<proteinExistence type="predicted"/>
<dbReference type="OrthoDB" id="3314392at2"/>
<dbReference type="GO" id="GO:0015558">
    <property type="term" value="F:secondary active p-aminobenzoyl-glutamate transmembrane transporter activity"/>
    <property type="evidence" value="ECO:0007669"/>
    <property type="project" value="InterPro"/>
</dbReference>
<keyword evidence="1" id="KW-0472">Membrane</keyword>
<dbReference type="EMBL" id="FMBA01000036">
    <property type="protein sequence ID" value="SCC17247.1"/>
    <property type="molecule type" value="Genomic_DNA"/>
</dbReference>
<dbReference type="Proteomes" id="UP000199698">
    <property type="component" value="Unassembled WGS sequence"/>
</dbReference>
<feature type="transmembrane region" description="Helical" evidence="1">
    <location>
        <begin position="126"/>
        <end position="148"/>
    </location>
</feature>
<dbReference type="InterPro" id="IPR004697">
    <property type="entry name" value="AbgT"/>
</dbReference>
<feature type="transmembrane region" description="Helical" evidence="1">
    <location>
        <begin position="308"/>
        <end position="330"/>
    </location>
</feature>
<keyword evidence="1" id="KW-0812">Transmembrane</keyword>
<protein>
    <submittedName>
        <fullName evidence="2">Aminobenzoyl-glutamate transport protein</fullName>
    </submittedName>
</protein>
<feature type="transmembrane region" description="Helical" evidence="1">
    <location>
        <begin position="268"/>
        <end position="288"/>
    </location>
</feature>
<dbReference type="RefSeq" id="WP_091124416.1">
    <property type="nucleotide sequence ID" value="NZ_FMBA01000036.1"/>
</dbReference>
<name>A0A1C4CDN5_9GAMM</name>
<keyword evidence="3" id="KW-1185">Reference proteome</keyword>
<gene>
    <name evidence="2" type="ORF">GA0061080_10362</name>
</gene>
<keyword evidence="1" id="KW-1133">Transmembrane helix</keyword>
<feature type="transmembrane region" description="Helical" evidence="1">
    <location>
        <begin position="417"/>
        <end position="434"/>
    </location>
</feature>
<organism evidence="2 3">
    <name type="scientific">Gilliamella intestini</name>
    <dbReference type="NCBI Taxonomy" id="1798183"/>
    <lineage>
        <taxon>Bacteria</taxon>
        <taxon>Pseudomonadati</taxon>
        <taxon>Pseudomonadota</taxon>
        <taxon>Gammaproteobacteria</taxon>
        <taxon>Orbales</taxon>
        <taxon>Orbaceae</taxon>
        <taxon>Gilliamella</taxon>
    </lineage>
</organism>
<dbReference type="PANTHER" id="PTHR30282:SF1">
    <property type="entry name" value="ABGT FAMILY TRANSPORTER"/>
    <property type="match status" value="1"/>
</dbReference>
<feature type="transmembrane region" description="Helical" evidence="1">
    <location>
        <begin position="32"/>
        <end position="50"/>
    </location>
</feature>
<feature type="transmembrane region" description="Helical" evidence="1">
    <location>
        <begin position="440"/>
        <end position="465"/>
    </location>
</feature>
<dbReference type="Pfam" id="PF03806">
    <property type="entry name" value="ABG_transport"/>
    <property type="match status" value="1"/>
</dbReference>
<reference evidence="3" key="1">
    <citation type="submission" date="2016-08" db="EMBL/GenBank/DDBJ databases">
        <authorList>
            <person name="Varghese N."/>
            <person name="Submissions Spin"/>
        </authorList>
    </citation>
    <scope>NUCLEOTIDE SEQUENCE [LARGE SCALE GENOMIC DNA]</scope>
    <source>
        <strain evidence="3">R-53144</strain>
    </source>
</reference>
<feature type="transmembrane region" description="Helical" evidence="1">
    <location>
        <begin position="351"/>
        <end position="368"/>
    </location>
</feature>
<feature type="transmembrane region" description="Helical" evidence="1">
    <location>
        <begin position="91"/>
        <end position="114"/>
    </location>
</feature>
<sequence length="519" mass="56297">MNQTTNTSPMKTGGFLNTIERIGNKIPDVTTLFFYALVICFVASLLLSFVDFNYINPVKQNKLVVVNMLAPKNLVTFFTKMVPNFVTFPPLGITIVATLGIGIAESSGYIHVLLKKLLAVTPKKLVTPSVIFVSMVCHIAADSAYVILMPVSAMMFYATGRHPLAGIAASFAGLAGGFSSSYTPSIIDPIMQGFTQSAAQIIDPSYQVNVLCNYFLSFGGTFFVLLACWFVTDKIVEPRLQATMPINNDLTSDNISNSPEITPIENRAFKVASIVFLAIAIGLVLFLLPENSLLRAPDGSMTSNKAPIMQIIVPLLFVFFAIPGLIYGFITGAFKSSRDIVKAMENITKSLIPFIVFAFFCAQFLYVFSHSQIGTLIAIGGAEFLKALHLPSVVTIFGVIILTSMLNVLITSASSKWAILAPIFVPMLMSVGISPELTQAAYRISSAVNVSTPMFAFYPLIIAYCQQYCKNTGVGTLSSMMIPYTAALLIALTINLLLFWFLGLPIGFDSGYVYPPASN</sequence>